<feature type="compositionally biased region" description="Polar residues" evidence="1">
    <location>
        <begin position="128"/>
        <end position="137"/>
    </location>
</feature>
<accession>A0ABD3Q6G4</accession>
<dbReference type="PANTHER" id="PTHR10724:SF10">
    <property type="entry name" value="S1 RNA-BINDING DOMAIN-CONTAINING PROTEIN 1"/>
    <property type="match status" value="1"/>
</dbReference>
<reference evidence="3 4" key="1">
    <citation type="submission" date="2024-10" db="EMBL/GenBank/DDBJ databases">
        <title>Updated reference genomes for cyclostephanoid diatoms.</title>
        <authorList>
            <person name="Roberts W.R."/>
            <person name="Alverson A.J."/>
        </authorList>
    </citation>
    <scope>NUCLEOTIDE SEQUENCE [LARGE SCALE GENOMIC DNA]</scope>
    <source>
        <strain evidence="3 4">AJA010-31</strain>
    </source>
</reference>
<dbReference type="PROSITE" id="PS50126">
    <property type="entry name" value="S1"/>
    <property type="match status" value="1"/>
</dbReference>
<dbReference type="Gene3D" id="2.40.50.140">
    <property type="entry name" value="Nucleic acid-binding proteins"/>
    <property type="match status" value="1"/>
</dbReference>
<feature type="compositionally biased region" description="Acidic residues" evidence="1">
    <location>
        <begin position="272"/>
        <end position="284"/>
    </location>
</feature>
<dbReference type="SMART" id="SM00316">
    <property type="entry name" value="S1"/>
    <property type="match status" value="1"/>
</dbReference>
<proteinExistence type="predicted"/>
<dbReference type="InterPro" id="IPR003029">
    <property type="entry name" value="S1_domain"/>
</dbReference>
<evidence type="ECO:0000313" key="3">
    <source>
        <dbReference type="EMBL" id="KAL3793785.1"/>
    </source>
</evidence>
<feature type="region of interest" description="Disordered" evidence="1">
    <location>
        <begin position="439"/>
        <end position="521"/>
    </location>
</feature>
<feature type="compositionally biased region" description="Basic residues" evidence="1">
    <location>
        <begin position="144"/>
        <end position="155"/>
    </location>
</feature>
<sequence length="521" mass="56481">MGSNSSREKRKLKRLQAVSDQAQQTAAAAAPSVAETPKSSVKKNTSKPSAKKRDPSTTASGNSNAYPNQTSSSNAVMRLKRKLERKASGKSKLASLDKPLSDKKNGQPTSHKRKPEREDSGSKRPKTNGGSQNSNPKSPMVKKTPMKRSLITKKSKVADGANKKPKHLNRKLAQLSKSLADGGGSIAELELQMNQIKEQIELIKSMKSGGAKVVEDYGDKGPGPANTGASPASSDSDEGTSSESKDNLPMEKVPKQAPAKSHAKDDSSSSCSDDDDSSDEEIVEENTRSRGKRRRGRREKAEIVEKNDEGANDEPEMTGGEETKGGTDGENPSKKKTSKKDDTRHCIGRKPVTDFSIGQKLPGTVKYIKSTLGAFIDVGSHSDAFCHISCISDGYAETVEEVVNIGDPVIVRVVEVDREKKRLTVSLRSDEMAKTEQQKLQAKQKKKSEHKSGFGSMDKKAGHTRFVNKFEQGSAEEKNLANSNPKRNSTGDVKIKTGADLKRERKLARRAERRENALAAG</sequence>
<feature type="domain" description="S1 motif" evidence="2">
    <location>
        <begin position="358"/>
        <end position="428"/>
    </location>
</feature>
<dbReference type="InterPro" id="IPR012340">
    <property type="entry name" value="NA-bd_OB-fold"/>
</dbReference>
<comment type="caution">
    <text evidence="3">The sequence shown here is derived from an EMBL/GenBank/DDBJ whole genome shotgun (WGS) entry which is preliminary data.</text>
</comment>
<dbReference type="Proteomes" id="UP001530400">
    <property type="component" value="Unassembled WGS sequence"/>
</dbReference>
<name>A0ABD3Q6G4_9STRA</name>
<feature type="compositionally biased region" description="Basic and acidic residues" evidence="1">
    <location>
        <begin position="321"/>
        <end position="345"/>
    </location>
</feature>
<feature type="compositionally biased region" description="Polar residues" evidence="1">
    <location>
        <begin position="480"/>
        <end position="491"/>
    </location>
</feature>
<evidence type="ECO:0000313" key="4">
    <source>
        <dbReference type="Proteomes" id="UP001530400"/>
    </source>
</evidence>
<evidence type="ECO:0000259" key="2">
    <source>
        <dbReference type="PROSITE" id="PS50126"/>
    </source>
</evidence>
<dbReference type="SUPFAM" id="SSF50249">
    <property type="entry name" value="Nucleic acid-binding proteins"/>
    <property type="match status" value="1"/>
</dbReference>
<protein>
    <recommendedName>
        <fullName evidence="2">S1 motif domain-containing protein</fullName>
    </recommendedName>
</protein>
<feature type="compositionally biased region" description="Basic and acidic residues" evidence="1">
    <location>
        <begin position="493"/>
        <end position="521"/>
    </location>
</feature>
<dbReference type="AlphaFoldDB" id="A0ABD3Q6G4"/>
<feature type="compositionally biased region" description="Basic residues" evidence="1">
    <location>
        <begin position="289"/>
        <end position="298"/>
    </location>
</feature>
<feature type="compositionally biased region" description="Basic and acidic residues" evidence="1">
    <location>
        <begin position="299"/>
        <end position="309"/>
    </location>
</feature>
<dbReference type="EMBL" id="JALLPJ020000383">
    <property type="protein sequence ID" value="KAL3793785.1"/>
    <property type="molecule type" value="Genomic_DNA"/>
</dbReference>
<dbReference type="Pfam" id="PF00575">
    <property type="entry name" value="S1"/>
    <property type="match status" value="1"/>
</dbReference>
<gene>
    <name evidence="3" type="ORF">ACHAWO_013490</name>
</gene>
<feature type="region of interest" description="Disordered" evidence="1">
    <location>
        <begin position="1"/>
        <end position="175"/>
    </location>
</feature>
<keyword evidence="4" id="KW-1185">Reference proteome</keyword>
<feature type="region of interest" description="Disordered" evidence="1">
    <location>
        <begin position="212"/>
        <end position="347"/>
    </location>
</feature>
<dbReference type="InterPro" id="IPR050437">
    <property type="entry name" value="Ribos_protein_bS1-like"/>
</dbReference>
<evidence type="ECO:0000256" key="1">
    <source>
        <dbReference type="SAM" id="MobiDB-lite"/>
    </source>
</evidence>
<dbReference type="PANTHER" id="PTHR10724">
    <property type="entry name" value="30S RIBOSOMAL PROTEIN S1"/>
    <property type="match status" value="1"/>
</dbReference>
<feature type="compositionally biased region" description="Low complexity" evidence="1">
    <location>
        <begin position="16"/>
        <end position="37"/>
    </location>
</feature>
<feature type="compositionally biased region" description="Basic and acidic residues" evidence="1">
    <location>
        <begin position="243"/>
        <end position="254"/>
    </location>
</feature>
<feature type="compositionally biased region" description="Polar residues" evidence="1">
    <location>
        <begin position="56"/>
        <end position="75"/>
    </location>
</feature>
<organism evidence="3 4">
    <name type="scientific">Cyclotella atomus</name>
    <dbReference type="NCBI Taxonomy" id="382360"/>
    <lineage>
        <taxon>Eukaryota</taxon>
        <taxon>Sar</taxon>
        <taxon>Stramenopiles</taxon>
        <taxon>Ochrophyta</taxon>
        <taxon>Bacillariophyta</taxon>
        <taxon>Coscinodiscophyceae</taxon>
        <taxon>Thalassiosirophycidae</taxon>
        <taxon>Stephanodiscales</taxon>
        <taxon>Stephanodiscaceae</taxon>
        <taxon>Cyclotella</taxon>
    </lineage>
</organism>